<evidence type="ECO:0000259" key="5">
    <source>
        <dbReference type="PROSITE" id="PS50893"/>
    </source>
</evidence>
<keyword evidence="7" id="KW-1185">Reference proteome</keyword>
<dbReference type="PANTHER" id="PTHR43776">
    <property type="entry name" value="TRANSPORT ATP-BINDING PROTEIN"/>
    <property type="match status" value="1"/>
</dbReference>
<dbReference type="Pfam" id="PF00005">
    <property type="entry name" value="ABC_tran"/>
    <property type="match status" value="1"/>
</dbReference>
<dbReference type="SUPFAM" id="SSF52540">
    <property type="entry name" value="P-loop containing nucleoside triphosphate hydrolases"/>
    <property type="match status" value="1"/>
</dbReference>
<evidence type="ECO:0000256" key="2">
    <source>
        <dbReference type="ARBA" id="ARBA00022448"/>
    </source>
</evidence>
<dbReference type="InterPro" id="IPR003593">
    <property type="entry name" value="AAA+_ATPase"/>
</dbReference>
<name>A0ABN6MG07_9ACTN</name>
<keyword evidence="2" id="KW-0813">Transport</keyword>
<dbReference type="SMART" id="SM00382">
    <property type="entry name" value="AAA"/>
    <property type="match status" value="1"/>
</dbReference>
<accession>A0ABN6MG07</accession>
<evidence type="ECO:0000313" key="7">
    <source>
        <dbReference type="Proteomes" id="UP001320544"/>
    </source>
</evidence>
<evidence type="ECO:0000256" key="4">
    <source>
        <dbReference type="ARBA" id="ARBA00022840"/>
    </source>
</evidence>
<keyword evidence="3" id="KW-0547">Nucleotide-binding</keyword>
<dbReference type="InterPro" id="IPR003439">
    <property type="entry name" value="ABC_transporter-like_ATP-bd"/>
</dbReference>
<dbReference type="Proteomes" id="UP001320544">
    <property type="component" value="Chromosome"/>
</dbReference>
<dbReference type="EMBL" id="AP025564">
    <property type="protein sequence ID" value="BDE95727.1"/>
    <property type="molecule type" value="Genomic_DNA"/>
</dbReference>
<dbReference type="InterPro" id="IPR050319">
    <property type="entry name" value="ABC_transp_ATP-bind"/>
</dbReference>
<dbReference type="PROSITE" id="PS00211">
    <property type="entry name" value="ABC_TRANSPORTER_1"/>
    <property type="match status" value="1"/>
</dbReference>
<dbReference type="PROSITE" id="PS50893">
    <property type="entry name" value="ABC_TRANSPORTER_2"/>
    <property type="match status" value="1"/>
</dbReference>
<sequence length="198" mass="21663">MSVLAAEGVRYSYGKGAPVLDGVSLRVESGQRVALSAPSGTGKTTLARVLAGYLAPDEGRVTIDGRPLPRRGVCPVQMIWQHPEAAVDPRMRLGRTLAEAGPVDRALVDGLGIRDEWMDRFPHELSGGELQRFCIARALAAEPRFVIADEMSTMLDALTQAQIWRFLMDEVERREVGLVFVSHSPALTERIATDIVEL</sequence>
<feature type="domain" description="ABC transporter" evidence="5">
    <location>
        <begin position="4"/>
        <end position="198"/>
    </location>
</feature>
<dbReference type="InterPro" id="IPR027417">
    <property type="entry name" value="P-loop_NTPase"/>
</dbReference>
<dbReference type="InterPro" id="IPR017871">
    <property type="entry name" value="ABC_transporter-like_CS"/>
</dbReference>
<gene>
    <name evidence="6" type="ORF">CE91St30_10600</name>
</gene>
<dbReference type="PANTHER" id="PTHR43776:SF7">
    <property type="entry name" value="D,D-DIPEPTIDE TRANSPORT ATP-BINDING PROTEIN DDPF-RELATED"/>
    <property type="match status" value="1"/>
</dbReference>
<dbReference type="RefSeq" id="WP_244412008.1">
    <property type="nucleotide sequence ID" value="NZ_AP025564.1"/>
</dbReference>
<evidence type="ECO:0000313" key="6">
    <source>
        <dbReference type="EMBL" id="BDE95727.1"/>
    </source>
</evidence>
<protein>
    <submittedName>
        <fullName evidence="6">Peptide ABC transporter</fullName>
    </submittedName>
</protein>
<keyword evidence="4" id="KW-0067">ATP-binding</keyword>
<evidence type="ECO:0000256" key="3">
    <source>
        <dbReference type="ARBA" id="ARBA00022741"/>
    </source>
</evidence>
<organism evidence="6 7">
    <name type="scientific">Raoultibacter timonensis</name>
    <dbReference type="NCBI Taxonomy" id="1907662"/>
    <lineage>
        <taxon>Bacteria</taxon>
        <taxon>Bacillati</taxon>
        <taxon>Actinomycetota</taxon>
        <taxon>Coriobacteriia</taxon>
        <taxon>Eggerthellales</taxon>
        <taxon>Eggerthellaceae</taxon>
        <taxon>Raoultibacter</taxon>
    </lineage>
</organism>
<comment type="similarity">
    <text evidence="1">Belongs to the ABC transporter superfamily.</text>
</comment>
<dbReference type="Gene3D" id="3.40.50.300">
    <property type="entry name" value="P-loop containing nucleotide triphosphate hydrolases"/>
    <property type="match status" value="1"/>
</dbReference>
<proteinExistence type="inferred from homology"/>
<evidence type="ECO:0000256" key="1">
    <source>
        <dbReference type="ARBA" id="ARBA00005417"/>
    </source>
</evidence>
<reference evidence="6 7" key="1">
    <citation type="submission" date="2022-01" db="EMBL/GenBank/DDBJ databases">
        <title>Novel bile acid biosynthetic pathways are enriched in the microbiome of centenarians.</title>
        <authorList>
            <person name="Sato Y."/>
            <person name="Atarashi K."/>
            <person name="Plichta R.D."/>
            <person name="Arai Y."/>
            <person name="Sasajima S."/>
            <person name="Kearney M.S."/>
            <person name="Suda W."/>
            <person name="Takeshita K."/>
            <person name="Sasaki T."/>
            <person name="Okamoto S."/>
            <person name="Skelly N.A."/>
            <person name="Okamura Y."/>
            <person name="Vlamakis H."/>
            <person name="Li Y."/>
            <person name="Tanoue T."/>
            <person name="Takei H."/>
            <person name="Nittono H."/>
            <person name="Narushima S."/>
            <person name="Irie J."/>
            <person name="Itoh H."/>
            <person name="Moriya K."/>
            <person name="Sugiura Y."/>
            <person name="Suematsu M."/>
            <person name="Moritoki N."/>
            <person name="Shibata S."/>
            <person name="Littman R.D."/>
            <person name="Fischbach A.M."/>
            <person name="Uwamino Y."/>
            <person name="Inoue T."/>
            <person name="Honda A."/>
            <person name="Hattori M."/>
            <person name="Murai T."/>
            <person name="Xavier J.R."/>
            <person name="Hirose N."/>
            <person name="Honda K."/>
        </authorList>
    </citation>
    <scope>NUCLEOTIDE SEQUENCE [LARGE SCALE GENOMIC DNA]</scope>
    <source>
        <strain evidence="6 7">CE91-St30</strain>
    </source>
</reference>